<dbReference type="SUPFAM" id="SSF50249">
    <property type="entry name" value="Nucleic acid-binding proteins"/>
    <property type="match status" value="1"/>
</dbReference>
<feature type="region of interest" description="Disordered" evidence="1">
    <location>
        <begin position="53"/>
        <end position="90"/>
    </location>
</feature>
<organism evidence="3">
    <name type="scientific">Halobacterium sp. NMX12-1</name>
    <dbReference type="NCBI Taxonomy" id="3166650"/>
    <lineage>
        <taxon>Archaea</taxon>
        <taxon>Methanobacteriati</taxon>
        <taxon>Methanobacteriota</taxon>
        <taxon>Stenosarchaea group</taxon>
        <taxon>Halobacteria</taxon>
        <taxon>Halobacteriales</taxon>
        <taxon>Halobacteriaceae</taxon>
        <taxon>Halobacterium</taxon>
    </lineage>
</organism>
<geneLocation type="plasmid" evidence="3">
    <name>pNMX12-1_234</name>
</geneLocation>
<evidence type="ECO:0000259" key="2">
    <source>
        <dbReference type="PROSITE" id="PS50926"/>
    </source>
</evidence>
<gene>
    <name evidence="3" type="ORF">ABSL23_00500</name>
</gene>
<evidence type="ECO:0000313" key="3">
    <source>
        <dbReference type="EMBL" id="XCF15123.1"/>
    </source>
</evidence>
<dbReference type="InterPro" id="IPR002792">
    <property type="entry name" value="TRAM_dom"/>
</dbReference>
<keyword evidence="3" id="KW-0614">Plasmid</keyword>
<dbReference type="GeneID" id="91107584"/>
<sequence length="146" mass="15597">MTEIPDSLRALYETTLEERDDRYVVSVPKEVVTDSSLEAGDVYRVALLRSQAGAESGEAAASTSEQSTEKSSTGRGQTQAPPVEEGEVRTVTIDTLGDQGDGIAKVERGFIVIVPGTQPGDRAEVEITDVKESVAFAEPVSEPEVR</sequence>
<dbReference type="Pfam" id="PF01938">
    <property type="entry name" value="TRAM"/>
    <property type="match status" value="1"/>
</dbReference>
<dbReference type="RefSeq" id="WP_353633238.1">
    <property type="nucleotide sequence ID" value="NZ_CP159203.1"/>
</dbReference>
<dbReference type="AlphaFoldDB" id="A0AAU8C9N5"/>
<reference evidence="3" key="1">
    <citation type="submission" date="2024-06" db="EMBL/GenBank/DDBJ databases">
        <title>Genome Sequence of an extremely halophilic archaeon isolated from Permian era halite, Salado Formation, Carlsbad, New Mexico: Halobacterium sp. strain NMX12-1.</title>
        <authorList>
            <person name="Sotoa L."/>
            <person name="DasSarma P."/>
            <person name="Anton B.P."/>
            <person name="Vincze T."/>
            <person name="Verma I."/>
            <person name="Eralp B."/>
            <person name="Powers D.W."/>
            <person name="Dozier B.L."/>
            <person name="Roberts R.J."/>
            <person name="DasSarma S."/>
        </authorList>
    </citation>
    <scope>NUCLEOTIDE SEQUENCE</scope>
    <source>
        <strain evidence="3">NMX12-1</strain>
        <plasmid evidence="3">pNMX12-1_234</plasmid>
    </source>
</reference>
<proteinExistence type="predicted"/>
<feature type="compositionally biased region" description="Low complexity" evidence="1">
    <location>
        <begin position="53"/>
        <end position="74"/>
    </location>
</feature>
<dbReference type="PROSITE" id="PS50926">
    <property type="entry name" value="TRAM"/>
    <property type="match status" value="1"/>
</dbReference>
<evidence type="ECO:0000256" key="1">
    <source>
        <dbReference type="SAM" id="MobiDB-lite"/>
    </source>
</evidence>
<feature type="domain" description="TRAM" evidence="2">
    <location>
        <begin position="82"/>
        <end position="141"/>
    </location>
</feature>
<dbReference type="KEGG" id="hanx:ABSL23_00500"/>
<name>A0AAU8C9N5_9EURY</name>
<protein>
    <submittedName>
        <fullName evidence="3">TRAM domain-containing protein</fullName>
    </submittedName>
</protein>
<dbReference type="InterPro" id="IPR012340">
    <property type="entry name" value="NA-bd_OB-fold"/>
</dbReference>
<dbReference type="Gene3D" id="2.40.50.140">
    <property type="entry name" value="Nucleic acid-binding proteins"/>
    <property type="match status" value="1"/>
</dbReference>
<accession>A0AAU8C9N5</accession>
<dbReference type="EMBL" id="CP159203">
    <property type="protein sequence ID" value="XCF15123.1"/>
    <property type="molecule type" value="Genomic_DNA"/>
</dbReference>